<feature type="compositionally biased region" description="Basic and acidic residues" evidence="1">
    <location>
        <begin position="581"/>
        <end position="598"/>
    </location>
</feature>
<name>A0A4U0TQG3_9PEZI</name>
<feature type="region of interest" description="Disordered" evidence="1">
    <location>
        <begin position="687"/>
        <end position="717"/>
    </location>
</feature>
<feature type="compositionally biased region" description="Basic residues" evidence="1">
    <location>
        <begin position="599"/>
        <end position="609"/>
    </location>
</feature>
<evidence type="ECO:0000256" key="1">
    <source>
        <dbReference type="SAM" id="MobiDB-lite"/>
    </source>
</evidence>
<protein>
    <submittedName>
        <fullName evidence="2">Uncharacterized protein</fullName>
    </submittedName>
</protein>
<feature type="compositionally biased region" description="Low complexity" evidence="1">
    <location>
        <begin position="140"/>
        <end position="157"/>
    </location>
</feature>
<reference evidence="2 3" key="1">
    <citation type="submission" date="2017-03" db="EMBL/GenBank/DDBJ databases">
        <title>Genomes of endolithic fungi from Antarctica.</title>
        <authorList>
            <person name="Coleine C."/>
            <person name="Masonjones S."/>
            <person name="Stajich J.E."/>
        </authorList>
    </citation>
    <scope>NUCLEOTIDE SEQUENCE [LARGE SCALE GENOMIC DNA]</scope>
    <source>
        <strain evidence="2 3">CCFEE 6315</strain>
    </source>
</reference>
<organism evidence="2 3">
    <name type="scientific">Salinomyces thailandicus</name>
    <dbReference type="NCBI Taxonomy" id="706561"/>
    <lineage>
        <taxon>Eukaryota</taxon>
        <taxon>Fungi</taxon>
        <taxon>Dikarya</taxon>
        <taxon>Ascomycota</taxon>
        <taxon>Pezizomycotina</taxon>
        <taxon>Dothideomycetes</taxon>
        <taxon>Dothideomycetidae</taxon>
        <taxon>Mycosphaerellales</taxon>
        <taxon>Teratosphaeriaceae</taxon>
        <taxon>Salinomyces</taxon>
    </lineage>
</organism>
<evidence type="ECO:0000313" key="3">
    <source>
        <dbReference type="Proteomes" id="UP000308549"/>
    </source>
</evidence>
<dbReference type="EMBL" id="NAJL01000045">
    <property type="protein sequence ID" value="TKA24310.1"/>
    <property type="molecule type" value="Genomic_DNA"/>
</dbReference>
<feature type="region of interest" description="Disordered" evidence="1">
    <location>
        <begin position="1"/>
        <end position="64"/>
    </location>
</feature>
<dbReference type="Proteomes" id="UP000308549">
    <property type="component" value="Unassembled WGS sequence"/>
</dbReference>
<dbReference type="AlphaFoldDB" id="A0A4U0TQG3"/>
<keyword evidence="3" id="KW-1185">Reference proteome</keyword>
<accession>A0A4U0TQG3</accession>
<feature type="compositionally biased region" description="Acidic residues" evidence="1">
    <location>
        <begin position="650"/>
        <end position="675"/>
    </location>
</feature>
<feature type="compositionally biased region" description="Polar residues" evidence="1">
    <location>
        <begin position="193"/>
        <end position="205"/>
    </location>
</feature>
<sequence>MATAIDGDSPGPLSRSALSHSPYNAAARSPDAASPVYPDRAIRPLPKSRLKSRLSPEQASHIVYPPDPPHLSPTLQFSHPGVDGGSRHVTMGRGLGAAHYAEDAGSGNGGGCVHHCTCGEDGDSGDEEVEFDHPDYRYHASPAALSPSPGSASASTPTNGKPLDNIQRRLLDAAQNGNGLGGRLPPTLPHAGSLSSDGYESFENTSNKKKRKIPLSSTTASALQQHQLSAEMASMGLNGSTDGALDDTAPAAASLHAQAPPHASGVSAAGSASGTGISGAGRGRYGRQNGYARNGERKPLTGSAGGANGGYGATRMPGKSGTDLPNGVDSDKDKGGIISQAIKSAAEYGPLTPPSAAKADAGRDSRAATSSAPNTVTPKTQFTFSCESESASKMEQQAAAQQAAFAHAQAQAHAAYQQQQQHRDAVYAQAAYNTPGSYPAAAAATNLPGLNYRAATNGNGQASARAGQGTQSMSAPRQTAHLPPQASTRAAPTPAQAGPPPSAANTNSQAPHAPPPQPKPRRRPSKEYALAARQRQLQQEYTNYHHRPTKDNLWICEFCEYEDIFGVPPLAMIRSYEIRDRRERKKAEEKKRLLEKARAKGKRGRKGKGKGGGGQGGAAPAGGTGADPGYPAQDAGGHPPPPPPSMPMPEGEEGEFYDDDGGEEGYDDEDDYEEGEEYDAVADGADIHRGGGGYVGGLPHRHPAPQQTSGVGVAGKG</sequence>
<gene>
    <name evidence="2" type="ORF">B0A50_06780</name>
</gene>
<feature type="compositionally biased region" description="Polar residues" evidence="1">
    <location>
        <begin position="215"/>
        <end position="228"/>
    </location>
</feature>
<feature type="region of interest" description="Disordered" evidence="1">
    <location>
        <begin position="581"/>
        <end position="675"/>
    </location>
</feature>
<comment type="caution">
    <text evidence="2">The sequence shown here is derived from an EMBL/GenBank/DDBJ whole genome shotgun (WGS) entry which is preliminary data.</text>
</comment>
<evidence type="ECO:0000313" key="2">
    <source>
        <dbReference type="EMBL" id="TKA24310.1"/>
    </source>
</evidence>
<feature type="region of interest" description="Disordered" evidence="1">
    <location>
        <begin position="122"/>
        <end position="380"/>
    </location>
</feature>
<feature type="compositionally biased region" description="Low complexity" evidence="1">
    <location>
        <begin position="249"/>
        <end position="275"/>
    </location>
</feature>
<proteinExistence type="predicted"/>
<feature type="compositionally biased region" description="Gly residues" evidence="1">
    <location>
        <begin position="303"/>
        <end position="312"/>
    </location>
</feature>
<feature type="compositionally biased region" description="Polar residues" evidence="1">
    <location>
        <begin position="456"/>
        <end position="477"/>
    </location>
</feature>
<feature type="compositionally biased region" description="Gly residues" evidence="1">
    <location>
        <begin position="610"/>
        <end position="626"/>
    </location>
</feature>
<dbReference type="OrthoDB" id="4174342at2759"/>
<feature type="compositionally biased region" description="Polar residues" evidence="1">
    <location>
        <begin position="367"/>
        <end position="380"/>
    </location>
</feature>
<feature type="compositionally biased region" description="Pro residues" evidence="1">
    <location>
        <begin position="638"/>
        <end position="647"/>
    </location>
</feature>
<feature type="region of interest" description="Disordered" evidence="1">
    <location>
        <begin position="456"/>
        <end position="529"/>
    </location>
</feature>